<dbReference type="Proteomes" id="UP001210231">
    <property type="component" value="Unassembled WGS sequence"/>
</dbReference>
<comment type="caution">
    <text evidence="1">The sequence shown here is derived from an EMBL/GenBank/DDBJ whole genome shotgun (WGS) entry which is preliminary data.</text>
</comment>
<reference evidence="1 2" key="1">
    <citation type="submission" date="2022-12" db="EMBL/GenBank/DDBJ databases">
        <title>Chitinophagaceae gen. sp. nov., a new member of the family Chitinophagaceae, isolated from soil in a chemical factory.</title>
        <authorList>
            <person name="Ke Z."/>
        </authorList>
    </citation>
    <scope>NUCLEOTIDE SEQUENCE [LARGE SCALE GENOMIC DNA]</scope>
    <source>
        <strain evidence="1 2">LY-5</strain>
    </source>
</reference>
<proteinExistence type="predicted"/>
<name>A0ABT4ULQ3_9BACT</name>
<accession>A0ABT4ULQ3</accession>
<evidence type="ECO:0000313" key="1">
    <source>
        <dbReference type="EMBL" id="MDA3615690.1"/>
    </source>
</evidence>
<keyword evidence="2" id="KW-1185">Reference proteome</keyword>
<evidence type="ECO:0000313" key="2">
    <source>
        <dbReference type="Proteomes" id="UP001210231"/>
    </source>
</evidence>
<evidence type="ECO:0008006" key="3">
    <source>
        <dbReference type="Google" id="ProtNLM"/>
    </source>
</evidence>
<gene>
    <name evidence="1" type="ORF">O3P16_12785</name>
</gene>
<protein>
    <recommendedName>
        <fullName evidence="3">DUF2147 domain-containing protein</fullName>
    </recommendedName>
</protein>
<dbReference type="EMBL" id="JAQGEF010000016">
    <property type="protein sequence ID" value="MDA3615690.1"/>
    <property type="molecule type" value="Genomic_DNA"/>
</dbReference>
<dbReference type="RefSeq" id="WP_407032016.1">
    <property type="nucleotide sequence ID" value="NZ_JAQGEF010000016.1"/>
</dbReference>
<organism evidence="1 2">
    <name type="scientific">Polluticaenibacter yanchengensis</name>
    <dbReference type="NCBI Taxonomy" id="3014562"/>
    <lineage>
        <taxon>Bacteria</taxon>
        <taxon>Pseudomonadati</taxon>
        <taxon>Bacteroidota</taxon>
        <taxon>Chitinophagia</taxon>
        <taxon>Chitinophagales</taxon>
        <taxon>Chitinophagaceae</taxon>
        <taxon>Polluticaenibacter</taxon>
    </lineage>
</organism>
<sequence length="126" mass="14122">MMSRTTKIMIAFTGLINVNCTGLNAQSISGKWQNADKNRTIQITENKGNIEGILIKSQLAGDSIGRLIITKCSESNGNFNGLINSFDGTVQRKARIRFHDSDPDNLYITIPRLLFFNVKLTWSRTE</sequence>